<proteinExistence type="predicted"/>
<evidence type="ECO:0000313" key="1">
    <source>
        <dbReference type="EMBL" id="SQP82075.1"/>
    </source>
</evidence>
<dbReference type="AlphaFoldDB" id="A0A2Y8JFR3"/>
<dbReference type="RefSeq" id="WP_112020089.1">
    <property type="nucleotide sequence ID" value="NZ_JAOYSY010000006.1"/>
</dbReference>
<dbReference type="EMBL" id="UCZA01000012">
    <property type="protein sequence ID" value="SQP82075.1"/>
    <property type="molecule type" value="Genomic_DNA"/>
</dbReference>
<evidence type="ECO:0000313" key="2">
    <source>
        <dbReference type="Proteomes" id="UP000250671"/>
    </source>
</evidence>
<organism evidence="1 2">
    <name type="scientific">Escherichia coli</name>
    <dbReference type="NCBI Taxonomy" id="562"/>
    <lineage>
        <taxon>Bacteria</taxon>
        <taxon>Pseudomonadati</taxon>
        <taxon>Pseudomonadota</taxon>
        <taxon>Gammaproteobacteria</taxon>
        <taxon>Enterobacterales</taxon>
        <taxon>Enterobacteriaceae</taxon>
        <taxon>Escherichia</taxon>
    </lineage>
</organism>
<sequence>MNKFQISPNLKPETKLWRYMSLDKFIDILSREELYFSPLSSYSNSDPYEGLLPKVALNAWASIVKSKFNDIQSYFNDTVERIRENELLGRISNEKAETEITKLQTMMDTQLPKIESIYFKILNSVTVNCWHQNEHESEGMWRLYSDANKGIAIQTSISRLIDSLQSEEIISISEVKYIDYFDEKLTSEDCVVNGRMVPFLKRKAFSHENEVRLSITPKIINSDIENYTPKGIRIKTDPVKLIEKIYISPYASQPYPSAVAAILEKFNIDNNKLVISNLLTIDHNLLRLISLAINQST</sequence>
<gene>
    <name evidence="1" type="ORF">SAMEA3752557_02297</name>
</gene>
<dbReference type="Proteomes" id="UP000250671">
    <property type="component" value="Unassembled WGS sequence"/>
</dbReference>
<dbReference type="InterPro" id="IPR021352">
    <property type="entry name" value="DUF2971"/>
</dbReference>
<name>A0A2Y8JFR3_ECOLX</name>
<accession>A0A2Y8JFR3</accession>
<protein>
    <submittedName>
        <fullName evidence="1">Protein of uncharacterized function (DUF2971)</fullName>
    </submittedName>
</protein>
<dbReference type="Pfam" id="PF11185">
    <property type="entry name" value="DUF2971"/>
    <property type="match status" value="1"/>
</dbReference>
<reference evidence="1 2" key="1">
    <citation type="submission" date="2018-06" db="EMBL/GenBank/DDBJ databases">
        <authorList>
            <consortium name="Pathogen Informatics"/>
            <person name="Doyle S."/>
        </authorList>
    </citation>
    <scope>NUCLEOTIDE SEQUENCE [LARGE SCALE GENOMIC DNA]</scope>
    <source>
        <strain evidence="1 2">VREC0535</strain>
    </source>
</reference>